<dbReference type="Pfam" id="PF00226">
    <property type="entry name" value="DnaJ"/>
    <property type="match status" value="1"/>
</dbReference>
<keyword evidence="4" id="KW-1185">Reference proteome</keyword>
<feature type="transmembrane region" description="Helical" evidence="1">
    <location>
        <begin position="124"/>
        <end position="144"/>
    </location>
</feature>
<name>A0A1R2BGW8_9CILI</name>
<comment type="caution">
    <text evidence="3">The sequence shown here is derived from an EMBL/GenBank/DDBJ whole genome shotgun (WGS) entry which is preliminary data.</text>
</comment>
<reference evidence="3 4" key="1">
    <citation type="submission" date="2016-11" db="EMBL/GenBank/DDBJ databases">
        <title>The macronuclear genome of Stentor coeruleus: a giant cell with tiny introns.</title>
        <authorList>
            <person name="Slabodnick M."/>
            <person name="Ruby J.G."/>
            <person name="Reiff S.B."/>
            <person name="Swart E.C."/>
            <person name="Gosai S."/>
            <person name="Prabakaran S."/>
            <person name="Witkowska E."/>
            <person name="Larue G.E."/>
            <person name="Fisher S."/>
            <person name="Freeman R.M."/>
            <person name="Gunawardena J."/>
            <person name="Chu W."/>
            <person name="Stover N.A."/>
            <person name="Gregory B.D."/>
            <person name="Nowacki M."/>
            <person name="Derisi J."/>
            <person name="Roy S.W."/>
            <person name="Marshall W.F."/>
            <person name="Sood P."/>
        </authorList>
    </citation>
    <scope>NUCLEOTIDE SEQUENCE [LARGE SCALE GENOMIC DNA]</scope>
    <source>
        <strain evidence="3">WM001</strain>
    </source>
</reference>
<evidence type="ECO:0000259" key="2">
    <source>
        <dbReference type="PROSITE" id="PS50076"/>
    </source>
</evidence>
<dbReference type="InterPro" id="IPR051100">
    <property type="entry name" value="DnaJ_subfamily_B/C"/>
</dbReference>
<keyword evidence="1" id="KW-0812">Transmembrane</keyword>
<dbReference type="GO" id="GO:0030544">
    <property type="term" value="F:Hsp70 protein binding"/>
    <property type="evidence" value="ECO:0007669"/>
    <property type="project" value="TreeGrafter"/>
</dbReference>
<keyword evidence="1" id="KW-0472">Membrane</keyword>
<evidence type="ECO:0000256" key="1">
    <source>
        <dbReference type="SAM" id="Phobius"/>
    </source>
</evidence>
<dbReference type="EMBL" id="MPUH01000656">
    <property type="protein sequence ID" value="OMJ76027.1"/>
    <property type="molecule type" value="Genomic_DNA"/>
</dbReference>
<feature type="domain" description="J" evidence="2">
    <location>
        <begin position="54"/>
        <end position="118"/>
    </location>
</feature>
<feature type="transmembrane region" description="Helical" evidence="1">
    <location>
        <begin position="261"/>
        <end position="280"/>
    </location>
</feature>
<feature type="transmembrane region" description="Helical" evidence="1">
    <location>
        <begin position="32"/>
        <end position="50"/>
    </location>
</feature>
<feature type="transmembrane region" description="Helical" evidence="1">
    <location>
        <begin position="156"/>
        <end position="175"/>
    </location>
</feature>
<protein>
    <recommendedName>
        <fullName evidence="2">J domain-containing protein</fullName>
    </recommendedName>
</protein>
<dbReference type="GO" id="GO:0005789">
    <property type="term" value="C:endoplasmic reticulum membrane"/>
    <property type="evidence" value="ECO:0007669"/>
    <property type="project" value="TreeGrafter"/>
</dbReference>
<dbReference type="PROSITE" id="PS50076">
    <property type="entry name" value="DNAJ_2"/>
    <property type="match status" value="1"/>
</dbReference>
<dbReference type="OrthoDB" id="445556at2759"/>
<accession>A0A1R2BGW8</accession>
<dbReference type="GO" id="GO:0071218">
    <property type="term" value="P:cellular response to misfolded protein"/>
    <property type="evidence" value="ECO:0007669"/>
    <property type="project" value="TreeGrafter"/>
</dbReference>
<organism evidence="3 4">
    <name type="scientific">Stentor coeruleus</name>
    <dbReference type="NCBI Taxonomy" id="5963"/>
    <lineage>
        <taxon>Eukaryota</taxon>
        <taxon>Sar</taxon>
        <taxon>Alveolata</taxon>
        <taxon>Ciliophora</taxon>
        <taxon>Postciliodesmatophora</taxon>
        <taxon>Heterotrichea</taxon>
        <taxon>Heterotrichida</taxon>
        <taxon>Stentoridae</taxon>
        <taxon>Stentor</taxon>
    </lineage>
</organism>
<gene>
    <name evidence="3" type="ORF">SteCoe_24698</name>
</gene>
<dbReference type="PANTHER" id="PTHR43908:SF3">
    <property type="entry name" value="AT29763P-RELATED"/>
    <property type="match status" value="1"/>
</dbReference>
<sequence>MGVEQILVVFLVHTGIKKKVIESETTRSKFKWILIICLIYAGILLNTYYVRKPNAYEILELSRGMSNEEIRESYKQALKFKHPDKNLSPNANEEFRELKKYYDFIRTPDQRIKYEKYGGNDEGFAFWGSFSFYIGWIFVCNSLYFSKIPNAGRNLLWILSIVGILETYALAFVPFKLTKYTIFEQLEFIRIIFPAICVFESCLESLRVYNLETIIDMRTRNLTAEGRDLIEIIKSKNEPEILSQYLNKVKITAKSKHESGIVGNLISIGFLCYMIYGKIFSKS</sequence>
<dbReference type="SMART" id="SM00271">
    <property type="entry name" value="DnaJ"/>
    <property type="match status" value="1"/>
</dbReference>
<dbReference type="SUPFAM" id="SSF46565">
    <property type="entry name" value="Chaperone J-domain"/>
    <property type="match status" value="1"/>
</dbReference>
<dbReference type="PANTHER" id="PTHR43908">
    <property type="entry name" value="AT29763P-RELATED"/>
    <property type="match status" value="1"/>
</dbReference>
<dbReference type="AlphaFoldDB" id="A0A1R2BGW8"/>
<dbReference type="CDD" id="cd06257">
    <property type="entry name" value="DnaJ"/>
    <property type="match status" value="1"/>
</dbReference>
<dbReference type="Proteomes" id="UP000187209">
    <property type="component" value="Unassembled WGS sequence"/>
</dbReference>
<dbReference type="InterPro" id="IPR036869">
    <property type="entry name" value="J_dom_sf"/>
</dbReference>
<proteinExistence type="predicted"/>
<evidence type="ECO:0000313" key="4">
    <source>
        <dbReference type="Proteomes" id="UP000187209"/>
    </source>
</evidence>
<dbReference type="PRINTS" id="PR00625">
    <property type="entry name" value="JDOMAIN"/>
</dbReference>
<evidence type="ECO:0000313" key="3">
    <source>
        <dbReference type="EMBL" id="OMJ76027.1"/>
    </source>
</evidence>
<dbReference type="Gene3D" id="1.10.287.110">
    <property type="entry name" value="DnaJ domain"/>
    <property type="match status" value="1"/>
</dbReference>
<keyword evidence="1" id="KW-1133">Transmembrane helix</keyword>
<dbReference type="InterPro" id="IPR001623">
    <property type="entry name" value="DnaJ_domain"/>
</dbReference>